<organism evidence="1 2">
    <name type="scientific">Thalassomonas actiniarum</name>
    <dbReference type="NCBI Taxonomy" id="485447"/>
    <lineage>
        <taxon>Bacteria</taxon>
        <taxon>Pseudomonadati</taxon>
        <taxon>Pseudomonadota</taxon>
        <taxon>Gammaproteobacteria</taxon>
        <taxon>Alteromonadales</taxon>
        <taxon>Colwelliaceae</taxon>
        <taxon>Thalassomonas</taxon>
    </lineage>
</organism>
<dbReference type="AlphaFoldDB" id="A0AAE9YXX8"/>
<dbReference type="GO" id="GO:0016616">
    <property type="term" value="F:oxidoreductase activity, acting on the CH-OH group of donors, NAD or NADP as acceptor"/>
    <property type="evidence" value="ECO:0007669"/>
    <property type="project" value="TreeGrafter"/>
</dbReference>
<accession>A0AAE9YXX8</accession>
<dbReference type="PANTHER" id="PTHR45458:SF1">
    <property type="entry name" value="SHORT CHAIN DEHYDROGENASE"/>
    <property type="match status" value="1"/>
</dbReference>
<dbReference type="KEGG" id="tact:SG35_029080"/>
<dbReference type="InterPro" id="IPR002347">
    <property type="entry name" value="SDR_fam"/>
</dbReference>
<evidence type="ECO:0000313" key="2">
    <source>
        <dbReference type="Proteomes" id="UP000032568"/>
    </source>
</evidence>
<name>A0AAE9YXX8_9GAMM</name>
<dbReference type="PRINTS" id="PR00081">
    <property type="entry name" value="GDHRDH"/>
</dbReference>
<dbReference type="EMBL" id="CP059736">
    <property type="protein sequence ID" value="WDE02465.1"/>
    <property type="molecule type" value="Genomic_DNA"/>
</dbReference>
<proteinExistence type="predicted"/>
<protein>
    <submittedName>
        <fullName evidence="1">SDR family NAD(P)-dependent oxidoreductase</fullName>
    </submittedName>
</protein>
<dbReference type="SUPFAM" id="SSF51735">
    <property type="entry name" value="NAD(P)-binding Rossmann-fold domains"/>
    <property type="match status" value="1"/>
</dbReference>
<dbReference type="InterPro" id="IPR052184">
    <property type="entry name" value="SDR_enzymes"/>
</dbReference>
<gene>
    <name evidence="1" type="ORF">SG35_029080</name>
</gene>
<keyword evidence="2" id="KW-1185">Reference proteome</keyword>
<reference evidence="1 2" key="2">
    <citation type="journal article" date="2022" name="Mar. Drugs">
        <title>Bioassay-Guided Fractionation Leads to the Detection of Cholic Acid Generated by the Rare Thalassomonas sp.</title>
        <authorList>
            <person name="Pheiffer F."/>
            <person name="Schneider Y.K."/>
            <person name="Hansen E.H."/>
            <person name="Andersen J.H."/>
            <person name="Isaksson J."/>
            <person name="Busche T."/>
            <person name="R C."/>
            <person name="Kalinowski J."/>
            <person name="Zyl L.V."/>
            <person name="Trindade M."/>
        </authorList>
    </citation>
    <scope>NUCLEOTIDE SEQUENCE [LARGE SCALE GENOMIC DNA]</scope>
    <source>
        <strain evidence="1 2">A5K-106</strain>
    </source>
</reference>
<dbReference type="PANTHER" id="PTHR45458">
    <property type="entry name" value="SHORT-CHAIN DEHYDROGENASE/REDUCTASE SDR"/>
    <property type="match status" value="1"/>
</dbReference>
<dbReference type="Proteomes" id="UP000032568">
    <property type="component" value="Chromosome pTact"/>
</dbReference>
<dbReference type="Pfam" id="PF00106">
    <property type="entry name" value="adh_short"/>
    <property type="match status" value="1"/>
</dbReference>
<dbReference type="RefSeq" id="WP_084692715.1">
    <property type="nucleotide sequence ID" value="NZ_CP059736.1"/>
</dbReference>
<dbReference type="InterPro" id="IPR036291">
    <property type="entry name" value="NAD(P)-bd_dom_sf"/>
</dbReference>
<reference evidence="1 2" key="1">
    <citation type="journal article" date="2015" name="Genome Announc.">
        <title>Draft Genome Sequences of Marine Isolates of Thalassomonas viridans and Thalassomonas actiniarum.</title>
        <authorList>
            <person name="Olonade I."/>
            <person name="van Zyl L.J."/>
            <person name="Trindade M."/>
        </authorList>
    </citation>
    <scope>NUCLEOTIDE SEQUENCE [LARGE SCALE GENOMIC DNA]</scope>
    <source>
        <strain evidence="1 2">A5K-106</strain>
    </source>
</reference>
<evidence type="ECO:0000313" key="1">
    <source>
        <dbReference type="EMBL" id="WDE02465.1"/>
    </source>
</evidence>
<dbReference type="Gene3D" id="3.40.50.720">
    <property type="entry name" value="NAD(P)-binding Rossmann-like Domain"/>
    <property type="match status" value="1"/>
</dbReference>
<sequence length="239" mass="25864">MSRKLTVLITGANRGIGLALTKHYISLGCEVICTCRDEQLTSMREQMLSFGGNPENVIALTLNDSRQIERIAEVFPAKSLDILVNNAALGDASEGAKFDKMNMNEWSDVFQANTIAPVLLSKTLFPFLEASPNPLIVMITSHLASIELNDSPDSVLYGASKAALNSVVRRLAISPEFIDRKITLGLVHPGSVKTRLSGFQGISTETSAQNIAAVAEKFKSGEFSSASFIDSETQTVIPW</sequence>